<keyword evidence="2" id="KW-1185">Reference proteome</keyword>
<dbReference type="Proteomes" id="UP001163739">
    <property type="component" value="Chromosome"/>
</dbReference>
<proteinExistence type="predicted"/>
<reference evidence="1" key="1">
    <citation type="submission" date="2022-06" db="EMBL/GenBank/DDBJ databases">
        <title>Alkalimarinus sp. nov., isolated from gut of a Alitta virens.</title>
        <authorList>
            <person name="Yang A.I."/>
            <person name="Shin N.-R."/>
        </authorList>
    </citation>
    <scope>NUCLEOTIDE SEQUENCE</scope>
    <source>
        <strain evidence="1">A2M4</strain>
    </source>
</reference>
<dbReference type="PANTHER" id="PTHR46922">
    <property type="entry name" value="DHHA1 DOMAIN PROTEIN"/>
    <property type="match status" value="1"/>
</dbReference>
<evidence type="ECO:0008006" key="3">
    <source>
        <dbReference type="Google" id="ProtNLM"/>
    </source>
</evidence>
<gene>
    <name evidence="1" type="ORF">NKI27_10950</name>
</gene>
<name>A0ABY6MXS8_9ALTE</name>
<dbReference type="InterPro" id="IPR038763">
    <property type="entry name" value="DHH_sf"/>
</dbReference>
<dbReference type="PANTHER" id="PTHR46922:SF4">
    <property type="entry name" value="DHHA1 DOMAIN PROTEIN"/>
    <property type="match status" value="1"/>
</dbReference>
<dbReference type="Gene3D" id="3.10.310.30">
    <property type="match status" value="1"/>
</dbReference>
<dbReference type="RefSeq" id="WP_265046098.1">
    <property type="nucleotide sequence ID" value="NZ_CP100390.1"/>
</dbReference>
<evidence type="ECO:0000313" key="2">
    <source>
        <dbReference type="Proteomes" id="UP001163739"/>
    </source>
</evidence>
<dbReference type="SUPFAM" id="SSF64182">
    <property type="entry name" value="DHH phosphoesterases"/>
    <property type="match status" value="1"/>
</dbReference>
<sequence length="288" mass="31921">MTHNLTPLVIYHGTGCLDGFGSAYAAYSYFKKQKGVDAEYVGAGHGDTLNADVKGRDVYIVDFSYKRDILSVICEQANKVVILDHHISAQKDLDGLDEQYSNLTVVFDMGRSGAVITWEYFHEEPVPPLLAHIQDRDLWQFRIPDSKHVNAALMSYPYEFELWDEFTQSPDHLNTLIIEGRAINRFRNKMIENYKKKAVFGKIAGYTVPIVSCPNVITSELLGELAAGHPFAASYSDKVDKRGWSLRSTKEGLNVADIAAAFGGGGHPNAAGFATAITEQVFVVIPEK</sequence>
<organism evidence="1 2">
    <name type="scientific">Alkalimarinus alittae</name>
    <dbReference type="NCBI Taxonomy" id="2961619"/>
    <lineage>
        <taxon>Bacteria</taxon>
        <taxon>Pseudomonadati</taxon>
        <taxon>Pseudomonadota</taxon>
        <taxon>Gammaproteobacteria</taxon>
        <taxon>Alteromonadales</taxon>
        <taxon>Alteromonadaceae</taxon>
        <taxon>Alkalimarinus</taxon>
    </lineage>
</organism>
<evidence type="ECO:0000313" key="1">
    <source>
        <dbReference type="EMBL" id="UZE94605.1"/>
    </source>
</evidence>
<accession>A0ABY6MXS8</accession>
<protein>
    <recommendedName>
        <fullName evidence="3">Phosphohydrolase</fullName>
    </recommendedName>
</protein>
<dbReference type="EMBL" id="CP100390">
    <property type="protein sequence ID" value="UZE94605.1"/>
    <property type="molecule type" value="Genomic_DNA"/>
</dbReference>